<dbReference type="EMBL" id="NBSK02000002">
    <property type="protein sequence ID" value="KAJ0223574.1"/>
    <property type="molecule type" value="Genomic_DNA"/>
</dbReference>
<proteinExistence type="predicted"/>
<dbReference type="AlphaFoldDB" id="A0A9R1WGU6"/>
<gene>
    <name evidence="1" type="ORF">LSAT_V11C200080150</name>
</gene>
<evidence type="ECO:0000313" key="2">
    <source>
        <dbReference type="Proteomes" id="UP000235145"/>
    </source>
</evidence>
<evidence type="ECO:0000313" key="1">
    <source>
        <dbReference type="EMBL" id="KAJ0223574.1"/>
    </source>
</evidence>
<comment type="caution">
    <text evidence="1">The sequence shown here is derived from an EMBL/GenBank/DDBJ whole genome shotgun (WGS) entry which is preliminary data.</text>
</comment>
<keyword evidence="2" id="KW-1185">Reference proteome</keyword>
<accession>A0A9R1WGU6</accession>
<sequence length="198" mass="23311">MENNIFFYTICKLYTMFDFQQTFDRLTHDAHEVLANIGHTKWTRAYFPNICWNIINIDIPQFLLGLLVNQLNVPIITVTEVICELTTVHTLYAEIMLQRMMQKSAWWQATKIPPKISSNIYQVFDFEITCVLNLNRHTCSYGKWHSLGISCRYAIMTSCYSNIIELANVYQTDLFRTTYQTQNMHHIPPPFEQITQVP</sequence>
<protein>
    <submittedName>
        <fullName evidence="1">Uncharacterized protein</fullName>
    </submittedName>
</protein>
<organism evidence="1 2">
    <name type="scientific">Lactuca sativa</name>
    <name type="common">Garden lettuce</name>
    <dbReference type="NCBI Taxonomy" id="4236"/>
    <lineage>
        <taxon>Eukaryota</taxon>
        <taxon>Viridiplantae</taxon>
        <taxon>Streptophyta</taxon>
        <taxon>Embryophyta</taxon>
        <taxon>Tracheophyta</taxon>
        <taxon>Spermatophyta</taxon>
        <taxon>Magnoliopsida</taxon>
        <taxon>eudicotyledons</taxon>
        <taxon>Gunneridae</taxon>
        <taxon>Pentapetalae</taxon>
        <taxon>asterids</taxon>
        <taxon>campanulids</taxon>
        <taxon>Asterales</taxon>
        <taxon>Asteraceae</taxon>
        <taxon>Cichorioideae</taxon>
        <taxon>Cichorieae</taxon>
        <taxon>Lactucinae</taxon>
        <taxon>Lactuca</taxon>
    </lineage>
</organism>
<reference evidence="1 2" key="1">
    <citation type="journal article" date="2017" name="Nat. Commun.">
        <title>Genome assembly with in vitro proximity ligation data and whole-genome triplication in lettuce.</title>
        <authorList>
            <person name="Reyes-Chin-Wo S."/>
            <person name="Wang Z."/>
            <person name="Yang X."/>
            <person name="Kozik A."/>
            <person name="Arikit S."/>
            <person name="Song C."/>
            <person name="Xia L."/>
            <person name="Froenicke L."/>
            <person name="Lavelle D.O."/>
            <person name="Truco M.J."/>
            <person name="Xia R."/>
            <person name="Zhu S."/>
            <person name="Xu C."/>
            <person name="Xu H."/>
            <person name="Xu X."/>
            <person name="Cox K."/>
            <person name="Korf I."/>
            <person name="Meyers B.C."/>
            <person name="Michelmore R.W."/>
        </authorList>
    </citation>
    <scope>NUCLEOTIDE SEQUENCE [LARGE SCALE GENOMIC DNA]</scope>
    <source>
        <strain evidence="2">cv. Salinas</strain>
        <tissue evidence="1">Seedlings</tissue>
    </source>
</reference>
<dbReference type="Proteomes" id="UP000235145">
    <property type="component" value="Unassembled WGS sequence"/>
</dbReference>
<name>A0A9R1WGU6_LACSA</name>